<evidence type="ECO:0000256" key="3">
    <source>
        <dbReference type="ARBA" id="ARBA00022475"/>
    </source>
</evidence>
<evidence type="ECO:0000256" key="7">
    <source>
        <dbReference type="ARBA" id="ARBA00023136"/>
    </source>
</evidence>
<keyword evidence="4 11" id="KW-0812">Transmembrane</keyword>
<evidence type="ECO:0000256" key="13">
    <source>
        <dbReference type="SAM" id="Phobius"/>
    </source>
</evidence>
<dbReference type="GO" id="GO:0005886">
    <property type="term" value="C:plasma membrane"/>
    <property type="evidence" value="ECO:0007669"/>
    <property type="project" value="UniProtKB-SubCell"/>
</dbReference>
<proteinExistence type="inferred from homology"/>
<feature type="region of interest" description="Disordered" evidence="12">
    <location>
        <begin position="358"/>
        <end position="383"/>
    </location>
</feature>
<dbReference type="FunFam" id="1.20.1070.10:FF:000310">
    <property type="entry name" value="5-hydroxytryptamine receptor 2B"/>
    <property type="match status" value="1"/>
</dbReference>
<reference evidence="15" key="1">
    <citation type="submission" date="2020-11" db="EMBL/GenBank/DDBJ databases">
        <authorList>
            <person name="Tran Van P."/>
        </authorList>
    </citation>
    <scope>NUCLEOTIDE SEQUENCE</scope>
</reference>
<dbReference type="GO" id="GO:0071880">
    <property type="term" value="P:adenylate cyclase-activating adrenergic receptor signaling pathway"/>
    <property type="evidence" value="ECO:0007669"/>
    <property type="project" value="TreeGrafter"/>
</dbReference>
<evidence type="ECO:0000256" key="12">
    <source>
        <dbReference type="SAM" id="MobiDB-lite"/>
    </source>
</evidence>
<dbReference type="Pfam" id="PF00001">
    <property type="entry name" value="7tm_1"/>
    <property type="match status" value="1"/>
</dbReference>
<dbReference type="GO" id="GO:0043410">
    <property type="term" value="P:positive regulation of MAPK cascade"/>
    <property type="evidence" value="ECO:0007669"/>
    <property type="project" value="TreeGrafter"/>
</dbReference>
<evidence type="ECO:0000256" key="10">
    <source>
        <dbReference type="ARBA" id="ARBA00023224"/>
    </source>
</evidence>
<feature type="compositionally biased region" description="Low complexity" evidence="12">
    <location>
        <begin position="290"/>
        <end position="299"/>
    </location>
</feature>
<keyword evidence="3" id="KW-1003">Cell membrane</keyword>
<dbReference type="GO" id="GO:0004993">
    <property type="term" value="F:G protein-coupled serotonin receptor activity"/>
    <property type="evidence" value="ECO:0007669"/>
    <property type="project" value="UniProtKB-ARBA"/>
</dbReference>
<dbReference type="InterPro" id="IPR000276">
    <property type="entry name" value="GPCR_Rhodpsn"/>
</dbReference>
<dbReference type="PANTHER" id="PTHR24248">
    <property type="entry name" value="ADRENERGIC RECEPTOR-RELATED G-PROTEIN COUPLED RECEPTOR"/>
    <property type="match status" value="1"/>
</dbReference>
<dbReference type="EMBL" id="OB795539">
    <property type="protein sequence ID" value="CAD7432378.1"/>
    <property type="molecule type" value="Genomic_DNA"/>
</dbReference>
<feature type="transmembrane region" description="Helical" evidence="13">
    <location>
        <begin position="177"/>
        <end position="200"/>
    </location>
</feature>
<evidence type="ECO:0000256" key="4">
    <source>
        <dbReference type="ARBA" id="ARBA00022692"/>
    </source>
</evidence>
<keyword evidence="10 11" id="KW-0807">Transducer</keyword>
<keyword evidence="8" id="KW-1015">Disulfide bond</keyword>
<dbReference type="PRINTS" id="PR00237">
    <property type="entry name" value="GPCRRHODOPSN"/>
</dbReference>
<evidence type="ECO:0000256" key="11">
    <source>
        <dbReference type="RuleBase" id="RU000688"/>
    </source>
</evidence>
<feature type="transmembrane region" description="Helical" evidence="13">
    <location>
        <begin position="134"/>
        <end position="154"/>
    </location>
</feature>
<feature type="transmembrane region" description="Helical" evidence="13">
    <location>
        <begin position="439"/>
        <end position="459"/>
    </location>
</feature>
<dbReference type="InterPro" id="IPR017452">
    <property type="entry name" value="GPCR_Rhodpsn_7TM"/>
</dbReference>
<evidence type="ECO:0000313" key="15">
    <source>
        <dbReference type="EMBL" id="CAD7432378.1"/>
    </source>
</evidence>
<keyword evidence="6 11" id="KW-0297">G-protein coupled receptor</keyword>
<feature type="region of interest" description="Disordered" evidence="12">
    <location>
        <begin position="284"/>
        <end position="303"/>
    </location>
</feature>
<name>A0A7R9EE77_9NEOP</name>
<dbReference type="Gene3D" id="1.20.1070.10">
    <property type="entry name" value="Rhodopsin 7-helix transmembrane proteins"/>
    <property type="match status" value="2"/>
</dbReference>
<evidence type="ECO:0000256" key="1">
    <source>
        <dbReference type="ARBA" id="ARBA00004651"/>
    </source>
</evidence>
<dbReference type="AlphaFoldDB" id="A0A7R9EE77"/>
<evidence type="ECO:0000256" key="6">
    <source>
        <dbReference type="ARBA" id="ARBA00023040"/>
    </source>
</evidence>
<dbReference type="PROSITE" id="PS00237">
    <property type="entry name" value="G_PROTEIN_RECEP_F1_1"/>
    <property type="match status" value="1"/>
</dbReference>
<dbReference type="PROSITE" id="PS50262">
    <property type="entry name" value="G_PROTEIN_RECEP_F1_2"/>
    <property type="match status" value="1"/>
</dbReference>
<feature type="region of interest" description="Disordered" evidence="12">
    <location>
        <begin position="214"/>
        <end position="237"/>
    </location>
</feature>
<accession>A0A7R9EE77</accession>
<comment type="subcellular location">
    <subcellularLocation>
        <location evidence="1">Cell membrane</location>
        <topology evidence="1">Multi-pass membrane protein</topology>
    </subcellularLocation>
</comment>
<feature type="compositionally biased region" description="Polar residues" evidence="12">
    <location>
        <begin position="358"/>
        <end position="376"/>
    </location>
</feature>
<feature type="domain" description="G-protein coupled receptors family 1 profile" evidence="14">
    <location>
        <begin position="78"/>
        <end position="491"/>
    </location>
</feature>
<dbReference type="SUPFAM" id="SSF81321">
    <property type="entry name" value="Family A G protein-coupled receptor-like"/>
    <property type="match status" value="1"/>
</dbReference>
<organism evidence="15">
    <name type="scientific">Timema monikensis</name>
    <dbReference type="NCBI Taxonomy" id="170555"/>
    <lineage>
        <taxon>Eukaryota</taxon>
        <taxon>Metazoa</taxon>
        <taxon>Ecdysozoa</taxon>
        <taxon>Arthropoda</taxon>
        <taxon>Hexapoda</taxon>
        <taxon>Insecta</taxon>
        <taxon>Pterygota</taxon>
        <taxon>Neoptera</taxon>
        <taxon>Polyneoptera</taxon>
        <taxon>Phasmatodea</taxon>
        <taxon>Timematodea</taxon>
        <taxon>Timematoidea</taxon>
        <taxon>Timematidae</taxon>
        <taxon>Timema</taxon>
    </lineage>
</organism>
<comment type="similarity">
    <text evidence="2 11">Belongs to the G-protein coupled receptor 1 family.</text>
</comment>
<keyword evidence="9 11" id="KW-0675">Receptor</keyword>
<sequence>MDELGPNGVLEGEWGLVEVYALCRAANVPPSSSPLSHVRMRTTVKHHVTGTVKRTVLYKDFCNFFINWGMANEISKGWILGPELCDMWTSSDVLCCTASILHLVAIAVDRYTVLTRYWAVTNVDYIHTRNSGRIGGMIVVVWTVALIVSLAPQFGWKDPDYLDRINVQQKCLVSQDVAYQIFATCSTFYVPLLVILVLYWKIFQTARKRIHRRRKQKSLVPGSAPPGGKPPSISSGSKFLTKSRFRKLRRSKKSSAAEALVASLVLVEGHSTVSVDIAAEEEVDLENQKSSETSGTSAGAGVGVDPKAAVEQEDGKVVTTAFTISKTLEGVRGFGVVSLVAHERLGCVVNLGVTSNNVSPDKSSDVAPTNNGSASHQGRAASDATRMIEVPQKGSPIAVKGIVTTTVSSKEKVPLTNHQRKDKKESLEAKRERKAAKTLAIITGAFVVCWLPFFIMALLMPLCEVCYINDYMASFFLWLGYFNSTLNPVIYTIFSPEFRQAFKRILCGSGRRSRARNFRPGKTK</sequence>
<evidence type="ECO:0000256" key="9">
    <source>
        <dbReference type="ARBA" id="ARBA00023170"/>
    </source>
</evidence>
<evidence type="ECO:0000256" key="8">
    <source>
        <dbReference type="ARBA" id="ARBA00023157"/>
    </source>
</evidence>
<evidence type="ECO:0000259" key="14">
    <source>
        <dbReference type="PROSITE" id="PS50262"/>
    </source>
</evidence>
<keyword evidence="5 13" id="KW-1133">Transmembrane helix</keyword>
<dbReference type="PANTHER" id="PTHR24248:SF199">
    <property type="entry name" value="IP13425P-RELATED"/>
    <property type="match status" value="1"/>
</dbReference>
<protein>
    <recommendedName>
        <fullName evidence="14">G-protein coupled receptors family 1 profile domain-containing protein</fullName>
    </recommendedName>
</protein>
<gene>
    <name evidence="15" type="ORF">TMSB3V08_LOCUS9087</name>
</gene>
<evidence type="ECO:0000256" key="5">
    <source>
        <dbReference type="ARBA" id="ARBA00022989"/>
    </source>
</evidence>
<keyword evidence="7 13" id="KW-0472">Membrane</keyword>
<evidence type="ECO:0000256" key="2">
    <source>
        <dbReference type="ARBA" id="ARBA00010663"/>
    </source>
</evidence>
<feature type="transmembrane region" description="Helical" evidence="13">
    <location>
        <begin position="471"/>
        <end position="494"/>
    </location>
</feature>